<protein>
    <submittedName>
        <fullName evidence="1">Uncharacterized protein</fullName>
    </submittedName>
</protein>
<accession>A0A6M3X8S8</accession>
<dbReference type="EMBL" id="MT143945">
    <property type="protein sequence ID" value="QJH93085.1"/>
    <property type="molecule type" value="Genomic_DNA"/>
</dbReference>
<name>A0A6M3X8S8_9ZZZZ</name>
<dbReference type="AlphaFoldDB" id="A0A6M3X8S8"/>
<evidence type="ECO:0000313" key="1">
    <source>
        <dbReference type="EMBL" id="QJH93085.1"/>
    </source>
</evidence>
<organism evidence="1">
    <name type="scientific">viral metagenome</name>
    <dbReference type="NCBI Taxonomy" id="1070528"/>
    <lineage>
        <taxon>unclassified sequences</taxon>
        <taxon>metagenomes</taxon>
        <taxon>organismal metagenomes</taxon>
    </lineage>
</organism>
<proteinExistence type="predicted"/>
<gene>
    <name evidence="1" type="ORF">MM171B02693_0002</name>
</gene>
<reference evidence="1" key="1">
    <citation type="submission" date="2020-03" db="EMBL/GenBank/DDBJ databases">
        <title>The deep terrestrial virosphere.</title>
        <authorList>
            <person name="Holmfeldt K."/>
            <person name="Nilsson E."/>
            <person name="Simone D."/>
            <person name="Lopez-Fernandez M."/>
            <person name="Wu X."/>
            <person name="de Brujin I."/>
            <person name="Lundin D."/>
            <person name="Andersson A."/>
            <person name="Bertilsson S."/>
            <person name="Dopson M."/>
        </authorList>
    </citation>
    <scope>NUCLEOTIDE SEQUENCE</scope>
    <source>
        <strain evidence="1">MM171B02693</strain>
    </source>
</reference>
<sequence>MPSKKISGLFLVLPDGQHIKVRSKKISFANIVGERVVRYGVASEQTVNLVDTATYPIFDARSIYRILKQLGVKVEEFTEPSKDGSLLLTGQRPVAEQEIPAEIQRLFPDAPDPIGRLEGLAKVFASGLAKQPLQSYSRGYKDLNGEAVDSSTVKRYMVDSVDEAGIEHLTEFPYLETTHFMPIKEKGKPDEVNVIPRIYLDKFLPEGHYEIYAADDAGRFVMHSLAQRYLNGDYEFPNGEKGEAMIIIDGFHLTSGTTQEYYVLLWPEFYTDKEGNDKFIWRMMTTKTRIKYSKGMATPVDGEVPKTVQAQKRMLTPSVAVLLEGVV</sequence>